<dbReference type="SUPFAM" id="SSF52540">
    <property type="entry name" value="P-loop containing nucleoside triphosphate hydrolases"/>
    <property type="match status" value="1"/>
</dbReference>
<evidence type="ECO:0000313" key="11">
    <source>
        <dbReference type="Proteomes" id="UP000291020"/>
    </source>
</evidence>
<feature type="coiled-coil region" evidence="8">
    <location>
        <begin position="415"/>
        <end position="446"/>
    </location>
</feature>
<evidence type="ECO:0000256" key="3">
    <source>
        <dbReference type="ARBA" id="ARBA00022618"/>
    </source>
</evidence>
<sequence>MGQPRIQEPWGSSPGCQRCITGSRLGWFGHKEPRIWGTLHGTDSSTDLPTRGLSVPAGQRKCPASGEAQGLAETRPRMETLCGEQRTLLGDKEYVGFATLPNQLHRKSVKKGFDFTLMVAGESGLGKSTLIDSLFLTDLYKDRTLLDAQARIPQTLVIERRAVELEEGGVRVKLTVVDTPGFGDAVDNADCWGSIVDYIDQQFEQFFRDESGLNRKNITDGRVHCCLYFLSPFGHGLRPLDVAFLRAVQHKVNIVPVIGRADALTPREVGAMKEKIRQELEENAISIYQFPDCDSDEDEEFKAQDAELKRSIPFAVVGSNDIVRETKEKAFRGRTYPWGAVEVENPAHCDFLKLRTMLVRTHMHDLKEVTQEIHYENYRAQCIQSLSRVGARDRASRMKLSRQSATELPLLPLETEKLIREKDEELRRMQEMLQKMQAQMQQSQGEQSDAL</sequence>
<dbReference type="AlphaFoldDB" id="A0A452I646"/>
<dbReference type="GO" id="GO:0005525">
    <property type="term" value="F:GTP binding"/>
    <property type="evidence" value="ECO:0007669"/>
    <property type="project" value="UniProtKB-KW"/>
</dbReference>
<evidence type="ECO:0000259" key="9">
    <source>
        <dbReference type="PROSITE" id="PS51719"/>
    </source>
</evidence>
<keyword evidence="8" id="KW-0175">Coiled coil</keyword>
<evidence type="ECO:0000256" key="8">
    <source>
        <dbReference type="SAM" id="Coils"/>
    </source>
</evidence>
<dbReference type="Proteomes" id="UP000291020">
    <property type="component" value="Unassembled WGS sequence"/>
</dbReference>
<evidence type="ECO:0000256" key="7">
    <source>
        <dbReference type="RuleBase" id="RU004560"/>
    </source>
</evidence>
<keyword evidence="3" id="KW-0132">Cell division</keyword>
<evidence type="ECO:0000256" key="2">
    <source>
        <dbReference type="ARBA" id="ARBA00022490"/>
    </source>
</evidence>
<keyword evidence="6" id="KW-0131">Cell cycle</keyword>
<dbReference type="InterPro" id="IPR027417">
    <property type="entry name" value="P-loop_NTPase"/>
</dbReference>
<proteinExistence type="inferred from homology"/>
<name>A0A452I646_9SAUR</name>
<dbReference type="Pfam" id="PF00735">
    <property type="entry name" value="Septin"/>
    <property type="match status" value="1"/>
</dbReference>
<feature type="domain" description="Septin-type G" evidence="9">
    <location>
        <begin position="111"/>
        <end position="385"/>
    </location>
</feature>
<evidence type="ECO:0000256" key="1">
    <source>
        <dbReference type="ARBA" id="ARBA00004496"/>
    </source>
</evidence>
<dbReference type="GO" id="GO:0005737">
    <property type="term" value="C:cytoplasm"/>
    <property type="evidence" value="ECO:0007669"/>
    <property type="project" value="UniProtKB-SubCell"/>
</dbReference>
<reference evidence="11" key="1">
    <citation type="journal article" date="2017" name="PLoS ONE">
        <title>The Agassiz's desert tortoise genome provides a resource for the conservation of a threatened species.</title>
        <authorList>
            <person name="Tollis M."/>
            <person name="DeNardo D.F."/>
            <person name="Cornelius J.A."/>
            <person name="Dolby G.A."/>
            <person name="Edwards T."/>
            <person name="Henen B.T."/>
            <person name="Karl A.E."/>
            <person name="Murphy R.W."/>
            <person name="Kusumi K."/>
        </authorList>
    </citation>
    <scope>NUCLEOTIDE SEQUENCE [LARGE SCALE GENOMIC DNA]</scope>
</reference>
<dbReference type="CDD" id="cd01850">
    <property type="entry name" value="CDC_Septin"/>
    <property type="match status" value="1"/>
</dbReference>
<evidence type="ECO:0000313" key="10">
    <source>
        <dbReference type="Ensembl" id="ENSGAGP00000023081.1"/>
    </source>
</evidence>
<dbReference type="PANTHER" id="PTHR18884">
    <property type="entry name" value="SEPTIN"/>
    <property type="match status" value="1"/>
</dbReference>
<evidence type="ECO:0000256" key="5">
    <source>
        <dbReference type="ARBA" id="ARBA00023134"/>
    </source>
</evidence>
<organism evidence="10 11">
    <name type="scientific">Gopherus agassizii</name>
    <name type="common">Agassiz's desert tortoise</name>
    <dbReference type="NCBI Taxonomy" id="38772"/>
    <lineage>
        <taxon>Eukaryota</taxon>
        <taxon>Metazoa</taxon>
        <taxon>Chordata</taxon>
        <taxon>Craniata</taxon>
        <taxon>Vertebrata</taxon>
        <taxon>Euteleostomi</taxon>
        <taxon>Archelosauria</taxon>
        <taxon>Testudinata</taxon>
        <taxon>Testudines</taxon>
        <taxon>Cryptodira</taxon>
        <taxon>Durocryptodira</taxon>
        <taxon>Testudinoidea</taxon>
        <taxon>Testudinidae</taxon>
        <taxon>Gopherus</taxon>
    </lineage>
</organism>
<evidence type="ECO:0000256" key="4">
    <source>
        <dbReference type="ARBA" id="ARBA00022741"/>
    </source>
</evidence>
<dbReference type="Gene3D" id="3.40.50.300">
    <property type="entry name" value="P-loop containing nucleotide triphosphate hydrolases"/>
    <property type="match status" value="1"/>
</dbReference>
<keyword evidence="4 7" id="KW-0547">Nucleotide-binding</keyword>
<reference evidence="10" key="2">
    <citation type="submission" date="2025-08" db="UniProtKB">
        <authorList>
            <consortium name="Ensembl"/>
        </authorList>
    </citation>
    <scope>IDENTIFICATION</scope>
</reference>
<dbReference type="GO" id="GO:0051301">
    <property type="term" value="P:cell division"/>
    <property type="evidence" value="ECO:0007669"/>
    <property type="project" value="UniProtKB-KW"/>
</dbReference>
<accession>A0A452I646</accession>
<comment type="similarity">
    <text evidence="7">Belongs to the TRAFAC class TrmE-Era-EngA-EngB-Septin-like GTPase superfamily. Septin GTPase family.</text>
</comment>
<keyword evidence="2" id="KW-0963">Cytoplasm</keyword>
<dbReference type="PROSITE" id="PS51719">
    <property type="entry name" value="G_SEPTIN"/>
    <property type="match status" value="1"/>
</dbReference>
<comment type="subcellular location">
    <subcellularLocation>
        <location evidence="1">Cytoplasm</location>
    </subcellularLocation>
</comment>
<dbReference type="FunFam" id="3.40.50.300:FF:000064">
    <property type="entry name" value="Septin 4"/>
    <property type="match status" value="1"/>
</dbReference>
<reference evidence="10" key="3">
    <citation type="submission" date="2025-09" db="UniProtKB">
        <authorList>
            <consortium name="Ensembl"/>
        </authorList>
    </citation>
    <scope>IDENTIFICATION</scope>
</reference>
<dbReference type="Ensembl" id="ENSGAGT00000026299.1">
    <property type="protein sequence ID" value="ENSGAGP00000023081.1"/>
    <property type="gene ID" value="ENSGAGG00000016915.1"/>
</dbReference>
<dbReference type="InterPro" id="IPR030379">
    <property type="entry name" value="G_SEPTIN_dom"/>
</dbReference>
<dbReference type="InterPro" id="IPR016491">
    <property type="entry name" value="Septin"/>
</dbReference>
<dbReference type="STRING" id="38772.ENSGAGP00000023081"/>
<keyword evidence="11" id="KW-1185">Reference proteome</keyword>
<keyword evidence="5 7" id="KW-0342">GTP-binding</keyword>
<protein>
    <recommendedName>
        <fullName evidence="9">Septin-type G domain-containing protein</fullName>
    </recommendedName>
</protein>
<evidence type="ECO:0000256" key="6">
    <source>
        <dbReference type="ARBA" id="ARBA00023306"/>
    </source>
</evidence>